<feature type="transmembrane region" description="Helical" evidence="1">
    <location>
        <begin position="20"/>
        <end position="41"/>
    </location>
</feature>
<accession>A0A6M1R575</accession>
<evidence type="ECO:0000313" key="3">
    <source>
        <dbReference type="Proteomes" id="UP000483261"/>
    </source>
</evidence>
<dbReference type="RefSeq" id="WP_165110599.1">
    <property type="nucleotide sequence ID" value="NZ_JAALAA010000006.1"/>
</dbReference>
<dbReference type="EMBL" id="JAALAA010000006">
    <property type="protein sequence ID" value="NGN92849.1"/>
    <property type="molecule type" value="Genomic_DNA"/>
</dbReference>
<feature type="transmembrane region" description="Helical" evidence="1">
    <location>
        <begin position="185"/>
        <end position="203"/>
    </location>
</feature>
<feature type="transmembrane region" description="Helical" evidence="1">
    <location>
        <begin position="92"/>
        <end position="117"/>
    </location>
</feature>
<evidence type="ECO:0000256" key="1">
    <source>
        <dbReference type="SAM" id="Phobius"/>
    </source>
</evidence>
<evidence type="ECO:0000313" key="2">
    <source>
        <dbReference type="EMBL" id="NGN92849.1"/>
    </source>
</evidence>
<name>A0A6M1R575_9ACTN</name>
<dbReference type="AlphaFoldDB" id="A0A6M1R575"/>
<feature type="transmembrane region" description="Helical" evidence="1">
    <location>
        <begin position="307"/>
        <end position="329"/>
    </location>
</feature>
<feature type="transmembrane region" description="Helical" evidence="1">
    <location>
        <begin position="265"/>
        <end position="287"/>
    </location>
</feature>
<keyword evidence="1" id="KW-0472">Membrane</keyword>
<reference evidence="2 3" key="1">
    <citation type="submission" date="2020-02" db="EMBL/GenBank/DDBJ databases">
        <title>Whole-genome analyses of novel actinobacteria.</title>
        <authorList>
            <person name="Sahin N."/>
        </authorList>
    </citation>
    <scope>NUCLEOTIDE SEQUENCE [LARGE SCALE GENOMIC DNA]</scope>
    <source>
        <strain evidence="2 3">KC13</strain>
    </source>
</reference>
<keyword evidence="1" id="KW-0812">Transmembrane</keyword>
<sequence length="347" mass="36308">MSVTMERTQPPSAVRRAAPWVAGAWTLAFGALSGLALLGRAPDPWVPDAASPLGGLDGTQMSWVIAMLALLVLVVGGAAVKTRTPRTTRATGWFLIVVGLVVAAVVSDVRALMFLGYLPQVLLATVGLGPGAGKLEWGLFVDSGAALGHAVGGLAMVVAGVSLLARATPGGRLDWGRWARWGRPAVAVAVVVPLLYAATRIAWTVGIPLGISREMLDELGEGRWAGFGLGTFAVVGAILTWGLVARWGEVFWRWVPRVGGRPVPVAMALVPGILVASAVTSAGISFWRMAIADDLWTVPGATSDWGAWAPEMLWPLWGVALAVACLAYLGRRTDGVELLAKSRKTLG</sequence>
<gene>
    <name evidence="2" type="ORF">G5C66_08895</name>
</gene>
<organism evidence="2 3">
    <name type="scientific">Nocardioides turkmenicus</name>
    <dbReference type="NCBI Taxonomy" id="2711220"/>
    <lineage>
        <taxon>Bacteria</taxon>
        <taxon>Bacillati</taxon>
        <taxon>Actinomycetota</taxon>
        <taxon>Actinomycetes</taxon>
        <taxon>Propionibacteriales</taxon>
        <taxon>Nocardioidaceae</taxon>
        <taxon>Nocardioides</taxon>
    </lineage>
</organism>
<feature type="transmembrane region" description="Helical" evidence="1">
    <location>
        <begin position="137"/>
        <end position="164"/>
    </location>
</feature>
<keyword evidence="3" id="KW-1185">Reference proteome</keyword>
<dbReference type="Proteomes" id="UP000483261">
    <property type="component" value="Unassembled WGS sequence"/>
</dbReference>
<proteinExistence type="predicted"/>
<feature type="transmembrane region" description="Helical" evidence="1">
    <location>
        <begin position="61"/>
        <end position="80"/>
    </location>
</feature>
<feature type="transmembrane region" description="Helical" evidence="1">
    <location>
        <begin position="223"/>
        <end position="244"/>
    </location>
</feature>
<protein>
    <submittedName>
        <fullName evidence="2">Uncharacterized protein</fullName>
    </submittedName>
</protein>
<comment type="caution">
    <text evidence="2">The sequence shown here is derived from an EMBL/GenBank/DDBJ whole genome shotgun (WGS) entry which is preliminary data.</text>
</comment>
<keyword evidence="1" id="KW-1133">Transmembrane helix</keyword>